<keyword evidence="1" id="KW-0472">Membrane</keyword>
<feature type="transmembrane region" description="Helical" evidence="1">
    <location>
        <begin position="76"/>
        <end position="96"/>
    </location>
</feature>
<feature type="transmembrane region" description="Helical" evidence="1">
    <location>
        <begin position="17"/>
        <end position="39"/>
    </location>
</feature>
<protein>
    <submittedName>
        <fullName evidence="3">DUF3649 domain-containing protein</fullName>
    </submittedName>
</protein>
<sequence length="99" mass="10253">MKQGISTSYRVAVASRAIAGILGGYGLAALATGCVALALARWTGMARAEAVVAASLLSFLWYALAVIWVFAVDSAWRAWIGLAVPCAVLGLGWLALRSA</sequence>
<dbReference type="EMBL" id="VCIZ01000007">
    <property type="protein sequence ID" value="TSP12238.1"/>
    <property type="molecule type" value="Genomic_DNA"/>
</dbReference>
<evidence type="ECO:0000313" key="4">
    <source>
        <dbReference type="Proteomes" id="UP000318943"/>
    </source>
</evidence>
<dbReference type="KEGG" id="ccam:M5D45_24220"/>
<dbReference type="Pfam" id="PF12365">
    <property type="entry name" value="DUF3649"/>
    <property type="match status" value="1"/>
</dbReference>
<dbReference type="AlphaFoldDB" id="A0AAE9I8P5"/>
<dbReference type="EMBL" id="CP097331">
    <property type="protein sequence ID" value="URF08161.1"/>
    <property type="molecule type" value="Genomic_DNA"/>
</dbReference>
<evidence type="ECO:0000313" key="3">
    <source>
        <dbReference type="EMBL" id="URF08161.1"/>
    </source>
</evidence>
<evidence type="ECO:0000313" key="5">
    <source>
        <dbReference type="Proteomes" id="UP001056132"/>
    </source>
</evidence>
<dbReference type="Proteomes" id="UP001056132">
    <property type="component" value="Chromosome 2"/>
</dbReference>
<reference evidence="2 4" key="1">
    <citation type="submission" date="2019-05" db="EMBL/GenBank/DDBJ databases">
        <title>Whole genome sequence analysis of Cupriavidus campinensis S14E4C strain.</title>
        <authorList>
            <person name="Abbaszade G."/>
            <person name="Szabo A."/>
            <person name="Toumi M."/>
            <person name="Toth E."/>
        </authorList>
    </citation>
    <scope>NUCLEOTIDE SEQUENCE [LARGE SCALE GENOMIC DNA]</scope>
    <source>
        <strain evidence="2 4">S14E4C</strain>
    </source>
</reference>
<keyword evidence="1" id="KW-0812">Transmembrane</keyword>
<organism evidence="3 5">
    <name type="scientific">Cupriavidus campinensis</name>
    <dbReference type="NCBI Taxonomy" id="151783"/>
    <lineage>
        <taxon>Bacteria</taxon>
        <taxon>Pseudomonadati</taxon>
        <taxon>Pseudomonadota</taxon>
        <taxon>Betaproteobacteria</taxon>
        <taxon>Burkholderiales</taxon>
        <taxon>Burkholderiaceae</taxon>
        <taxon>Cupriavidus</taxon>
    </lineage>
</organism>
<keyword evidence="1" id="KW-1133">Transmembrane helix</keyword>
<evidence type="ECO:0000313" key="2">
    <source>
        <dbReference type="EMBL" id="TSP12238.1"/>
    </source>
</evidence>
<dbReference type="InterPro" id="IPR022109">
    <property type="entry name" value="DUF3649"/>
</dbReference>
<feature type="transmembrane region" description="Helical" evidence="1">
    <location>
        <begin position="51"/>
        <end position="70"/>
    </location>
</feature>
<reference evidence="3" key="3">
    <citation type="submission" date="2022-05" db="EMBL/GenBank/DDBJ databases">
        <authorList>
            <person name="Kunte H.-J."/>
        </authorList>
    </citation>
    <scope>NUCLEOTIDE SEQUENCE</scope>
    <source>
        <strain evidence="3">G5</strain>
    </source>
</reference>
<dbReference type="Proteomes" id="UP000318943">
    <property type="component" value="Unassembled WGS sequence"/>
</dbReference>
<reference evidence="3" key="2">
    <citation type="journal article" date="2022" name="Microbiol. Resour. Announc.">
        <title>Genome Sequence of Cupriavidus campinensis Strain G5, a Member of a Bacterial Consortium Capable of Polyethylene Degradation.</title>
        <authorList>
            <person name="Schneider B."/>
            <person name="Pfeiffer F."/>
            <person name="Dyall-Smith M."/>
            <person name="Kunte H.J."/>
        </authorList>
    </citation>
    <scope>NUCLEOTIDE SEQUENCE</scope>
    <source>
        <strain evidence="3">G5</strain>
    </source>
</reference>
<evidence type="ECO:0000256" key="1">
    <source>
        <dbReference type="SAM" id="Phobius"/>
    </source>
</evidence>
<accession>A0AAE9I8P5</accession>
<name>A0AAE9I8P5_9BURK</name>
<dbReference type="PROSITE" id="PS51257">
    <property type="entry name" value="PROKAR_LIPOPROTEIN"/>
    <property type="match status" value="1"/>
</dbReference>
<gene>
    <name evidence="2" type="ORF">FGG12_13960</name>
    <name evidence="3" type="ORF">M5D45_24220</name>
</gene>
<keyword evidence="4" id="KW-1185">Reference proteome</keyword>
<proteinExistence type="predicted"/>